<dbReference type="HOGENOM" id="CLU_763558_0_0_1"/>
<dbReference type="AlphaFoldDB" id="A7SVK0"/>
<dbReference type="GO" id="GO:0006629">
    <property type="term" value="P:lipid metabolic process"/>
    <property type="evidence" value="ECO:0007669"/>
    <property type="project" value="InterPro"/>
</dbReference>
<keyword evidence="4" id="KW-0472">Membrane</keyword>
<evidence type="ECO:0000313" key="7">
    <source>
        <dbReference type="EMBL" id="EDO32253.1"/>
    </source>
</evidence>
<keyword evidence="3" id="KW-0808">Transferase</keyword>
<dbReference type="EMBL" id="DS469838">
    <property type="protein sequence ID" value="EDO32253.1"/>
    <property type="molecule type" value="Genomic_DNA"/>
</dbReference>
<dbReference type="PANTHER" id="PTHR12563:SF17">
    <property type="entry name" value="DIHYDROXYACETONE PHOSPHATE ACYLTRANSFERASE"/>
    <property type="match status" value="1"/>
</dbReference>
<name>A7SVK0_NEMVE</name>
<comment type="subcellular location">
    <subcellularLocation>
        <location evidence="1">Endomembrane system</location>
        <topology evidence="1">Peripheral membrane protein</topology>
    </subcellularLocation>
</comment>
<accession>A7SVK0</accession>
<dbReference type="Proteomes" id="UP000001593">
    <property type="component" value="Unassembled WGS sequence"/>
</dbReference>
<dbReference type="PANTHER" id="PTHR12563">
    <property type="entry name" value="GLYCEROL-3-PHOSPHATE ACYLTRANSFERASE"/>
    <property type="match status" value="1"/>
</dbReference>
<proteinExistence type="inferred from homology"/>
<dbReference type="STRING" id="45351.A7SVK0"/>
<dbReference type="CDD" id="cd07993">
    <property type="entry name" value="LPLAT_DHAPAT-like"/>
    <property type="match status" value="1"/>
</dbReference>
<comment type="similarity">
    <text evidence="2">Belongs to the GPAT/DAPAT family.</text>
</comment>
<evidence type="ECO:0000256" key="4">
    <source>
        <dbReference type="ARBA" id="ARBA00023136"/>
    </source>
</evidence>
<protein>
    <recommendedName>
        <fullName evidence="6">Phospholipid/glycerol acyltransferase domain-containing protein</fullName>
    </recommendedName>
</protein>
<dbReference type="InterPro" id="IPR041728">
    <property type="entry name" value="GPAT/DHAPAT_LPLAT"/>
</dbReference>
<dbReference type="GO" id="GO:0008374">
    <property type="term" value="F:O-acyltransferase activity"/>
    <property type="evidence" value="ECO:0007669"/>
    <property type="project" value="InterPro"/>
</dbReference>
<gene>
    <name evidence="7" type="ORF">NEMVEDRAFT_v1g174806</name>
</gene>
<dbReference type="eggNOG" id="KOG3730">
    <property type="taxonomic scope" value="Eukaryota"/>
</dbReference>
<evidence type="ECO:0000256" key="3">
    <source>
        <dbReference type="ARBA" id="ARBA00022679"/>
    </source>
</evidence>
<dbReference type="InterPro" id="IPR045520">
    <property type="entry name" value="GPAT/DHAPAT_C"/>
</dbReference>
<dbReference type="Pfam" id="PF19277">
    <property type="entry name" value="GPAT_C"/>
    <property type="match status" value="1"/>
</dbReference>
<dbReference type="SMART" id="SM00563">
    <property type="entry name" value="PlsC"/>
    <property type="match status" value="1"/>
</dbReference>
<dbReference type="SUPFAM" id="SSF69593">
    <property type="entry name" value="Glycerol-3-phosphate (1)-acyltransferase"/>
    <property type="match status" value="1"/>
</dbReference>
<dbReference type="InterPro" id="IPR002123">
    <property type="entry name" value="Plipid/glycerol_acylTrfase"/>
</dbReference>
<evidence type="ECO:0000259" key="6">
    <source>
        <dbReference type="SMART" id="SM00563"/>
    </source>
</evidence>
<dbReference type="PhylomeDB" id="A7SVK0"/>
<dbReference type="OMA" id="YRTTESP"/>
<keyword evidence="5" id="KW-0012">Acyltransferase</keyword>
<dbReference type="InterPro" id="IPR022284">
    <property type="entry name" value="GPAT/DHAPAT"/>
</dbReference>
<feature type="domain" description="Phospholipid/glycerol acyltransferase" evidence="6">
    <location>
        <begin position="115"/>
        <end position="244"/>
    </location>
</feature>
<reference evidence="7 8" key="1">
    <citation type="journal article" date="2007" name="Science">
        <title>Sea anemone genome reveals ancestral eumetazoan gene repertoire and genomic organization.</title>
        <authorList>
            <person name="Putnam N.H."/>
            <person name="Srivastava M."/>
            <person name="Hellsten U."/>
            <person name="Dirks B."/>
            <person name="Chapman J."/>
            <person name="Salamov A."/>
            <person name="Terry A."/>
            <person name="Shapiro H."/>
            <person name="Lindquist E."/>
            <person name="Kapitonov V.V."/>
            <person name="Jurka J."/>
            <person name="Genikhovich G."/>
            <person name="Grigoriev I.V."/>
            <person name="Lucas S.M."/>
            <person name="Steele R.E."/>
            <person name="Finnerty J.R."/>
            <person name="Technau U."/>
            <person name="Martindale M.Q."/>
            <person name="Rokhsar D.S."/>
        </authorList>
    </citation>
    <scope>NUCLEOTIDE SEQUENCE [LARGE SCALE GENOMIC DNA]</scope>
    <source>
        <strain evidence="8">CH2 X CH6</strain>
    </source>
</reference>
<evidence type="ECO:0000313" key="8">
    <source>
        <dbReference type="Proteomes" id="UP000001593"/>
    </source>
</evidence>
<evidence type="ECO:0000256" key="5">
    <source>
        <dbReference type="ARBA" id="ARBA00023315"/>
    </source>
</evidence>
<dbReference type="InParanoid" id="A7SVK0"/>
<organism evidence="7 8">
    <name type="scientific">Nematostella vectensis</name>
    <name type="common">Starlet sea anemone</name>
    <dbReference type="NCBI Taxonomy" id="45351"/>
    <lineage>
        <taxon>Eukaryota</taxon>
        <taxon>Metazoa</taxon>
        <taxon>Cnidaria</taxon>
        <taxon>Anthozoa</taxon>
        <taxon>Hexacorallia</taxon>
        <taxon>Actiniaria</taxon>
        <taxon>Edwardsiidae</taxon>
        <taxon>Nematostella</taxon>
    </lineage>
</organism>
<dbReference type="Pfam" id="PF01553">
    <property type="entry name" value="Acyltransferase"/>
    <property type="match status" value="1"/>
</dbReference>
<evidence type="ECO:0000256" key="1">
    <source>
        <dbReference type="ARBA" id="ARBA00004184"/>
    </source>
</evidence>
<sequence>MAEYDLDILTSNGFSDMLFGLKSYQPEVYKYSHRRSPEQIKQDVFLSRRVQHIIAETAKDKSQTVAQVQEEAKAILDEMGHNFSLKTIRFMAYLLRKILTSLFRKLKEASVHNPVVLVPSHRSYMDFLLVSFICFSVDLPLPFIAAAQDFMNMRVVRRLFRKSGAFFMRRSFMADKLYWVIFTEYVQNQLQRGEQPLEFFLEGTRSRTGKFLHPRLGLLSMVVDLYANAGVPNILLCPISISYERVIEEPLFAYELLGIPKPRESLRGLIKSRSVLYEDYGSIYVNFGDLIPLSSCIEGKLDRMSTACIPRHLLLYLTDEEKEVVRQLGYEITVRLQSHMVVTPSVTVAAIMLQNQQGLPLGR</sequence>
<evidence type="ECO:0000256" key="2">
    <source>
        <dbReference type="ARBA" id="ARBA00007937"/>
    </source>
</evidence>
<dbReference type="GO" id="GO:0012505">
    <property type="term" value="C:endomembrane system"/>
    <property type="evidence" value="ECO:0007669"/>
    <property type="project" value="UniProtKB-SubCell"/>
</dbReference>
<keyword evidence="8" id="KW-1185">Reference proteome</keyword>